<name>A0A8S4FQF7_PLUXY</name>
<dbReference type="AlphaFoldDB" id="A0A8S4FQF7"/>
<protein>
    <submittedName>
        <fullName evidence="1">(diamondback moth) hypothetical protein</fullName>
    </submittedName>
</protein>
<organism evidence="1 2">
    <name type="scientific">Plutella xylostella</name>
    <name type="common">Diamondback moth</name>
    <name type="synonym">Plutella maculipennis</name>
    <dbReference type="NCBI Taxonomy" id="51655"/>
    <lineage>
        <taxon>Eukaryota</taxon>
        <taxon>Metazoa</taxon>
        <taxon>Ecdysozoa</taxon>
        <taxon>Arthropoda</taxon>
        <taxon>Hexapoda</taxon>
        <taxon>Insecta</taxon>
        <taxon>Pterygota</taxon>
        <taxon>Neoptera</taxon>
        <taxon>Endopterygota</taxon>
        <taxon>Lepidoptera</taxon>
        <taxon>Glossata</taxon>
        <taxon>Ditrysia</taxon>
        <taxon>Yponomeutoidea</taxon>
        <taxon>Plutellidae</taxon>
        <taxon>Plutella</taxon>
    </lineage>
</organism>
<dbReference type="EMBL" id="CAJHNJ030000039">
    <property type="protein sequence ID" value="CAG9129861.1"/>
    <property type="molecule type" value="Genomic_DNA"/>
</dbReference>
<evidence type="ECO:0000313" key="1">
    <source>
        <dbReference type="EMBL" id="CAG9129861.1"/>
    </source>
</evidence>
<gene>
    <name evidence="1" type="ORF">PLXY2_LOCUS9735</name>
</gene>
<comment type="caution">
    <text evidence="1">The sequence shown here is derived from an EMBL/GenBank/DDBJ whole genome shotgun (WGS) entry which is preliminary data.</text>
</comment>
<dbReference type="Proteomes" id="UP000653454">
    <property type="component" value="Unassembled WGS sequence"/>
</dbReference>
<evidence type="ECO:0000313" key="2">
    <source>
        <dbReference type="Proteomes" id="UP000653454"/>
    </source>
</evidence>
<keyword evidence="2" id="KW-1185">Reference proteome</keyword>
<accession>A0A8S4FQF7</accession>
<proteinExistence type="predicted"/>
<reference evidence="1" key="1">
    <citation type="submission" date="2020-11" db="EMBL/GenBank/DDBJ databases">
        <authorList>
            <person name="Whiteford S."/>
        </authorList>
    </citation>
    <scope>NUCLEOTIDE SEQUENCE</scope>
</reference>
<sequence>MTLTLVVAFREVASSTTYGLSRYNLLFQDRLILCRISLAPAHSPLRINPALLFLLQDHLILPNIPSTVATGNQPCSSIPVTKGAQKRKPLYPEPAKTNRLEIRRLQSEICRLRKKGASFKQRLETAQKFSEDVSFQRVIKNCKDLLNYSSACSCSQRRNRKTFQSGPIREFLREHQELWGNGARNVAPNSVAFEGAYKALMLNNYSTPHSRGANCEEDVNECLQTLEFFIKEKIEAPESPDVSEEQ</sequence>